<dbReference type="InterPro" id="IPR013563">
    <property type="entry name" value="Oligopep_ABC_C"/>
</dbReference>
<evidence type="ECO:0000256" key="1">
    <source>
        <dbReference type="ARBA" id="ARBA00004202"/>
    </source>
</evidence>
<dbReference type="GO" id="GO:0015833">
    <property type="term" value="P:peptide transport"/>
    <property type="evidence" value="ECO:0007669"/>
    <property type="project" value="InterPro"/>
</dbReference>
<dbReference type="Proteomes" id="UP000191448">
    <property type="component" value="Unassembled WGS sequence"/>
</dbReference>
<dbReference type="NCBIfam" id="TIGR01727">
    <property type="entry name" value="oligo_HPY"/>
    <property type="match status" value="1"/>
</dbReference>
<dbReference type="InterPro" id="IPR050388">
    <property type="entry name" value="ABC_Ni/Peptide_Import"/>
</dbReference>
<dbReference type="FunFam" id="3.40.50.300:FF:000016">
    <property type="entry name" value="Oligopeptide ABC transporter ATP-binding component"/>
    <property type="match status" value="1"/>
</dbReference>
<evidence type="ECO:0000256" key="4">
    <source>
        <dbReference type="ARBA" id="ARBA00022475"/>
    </source>
</evidence>
<dbReference type="RefSeq" id="WP_080022101.1">
    <property type="nucleotide sequence ID" value="NZ_LTAY01000026.1"/>
</dbReference>
<evidence type="ECO:0000256" key="5">
    <source>
        <dbReference type="ARBA" id="ARBA00022741"/>
    </source>
</evidence>
<dbReference type="PANTHER" id="PTHR43297">
    <property type="entry name" value="OLIGOPEPTIDE TRANSPORT ATP-BINDING PROTEIN APPD"/>
    <property type="match status" value="1"/>
</dbReference>
<evidence type="ECO:0000313" key="10">
    <source>
        <dbReference type="Proteomes" id="UP000191448"/>
    </source>
</evidence>
<dbReference type="EMBL" id="LTAY01000026">
    <property type="protein sequence ID" value="OPX49046.1"/>
    <property type="molecule type" value="Genomic_DNA"/>
</dbReference>
<comment type="caution">
    <text evidence="9">The sequence shown here is derived from an EMBL/GenBank/DDBJ whole genome shotgun (WGS) entry which is preliminary data.</text>
</comment>
<dbReference type="Pfam" id="PF08352">
    <property type="entry name" value="oligo_HPY"/>
    <property type="match status" value="1"/>
</dbReference>
<evidence type="ECO:0000256" key="7">
    <source>
        <dbReference type="ARBA" id="ARBA00023136"/>
    </source>
</evidence>
<dbReference type="CDD" id="cd03257">
    <property type="entry name" value="ABC_NikE_OppD_transporters"/>
    <property type="match status" value="1"/>
</dbReference>
<evidence type="ECO:0000313" key="9">
    <source>
        <dbReference type="EMBL" id="OPX49046.1"/>
    </source>
</evidence>
<dbReference type="SUPFAM" id="SSF52540">
    <property type="entry name" value="P-loop containing nucleoside triphosphate hydrolases"/>
    <property type="match status" value="1"/>
</dbReference>
<evidence type="ECO:0000256" key="3">
    <source>
        <dbReference type="ARBA" id="ARBA00022448"/>
    </source>
</evidence>
<protein>
    <submittedName>
        <fullName evidence="9">Oligopeptide transport ATP-binding protein OppD</fullName>
    </submittedName>
</protein>
<organism evidence="9 10">
    <name type="scientific">Clostridium thermobutyricum DSM 4928</name>
    <dbReference type="NCBI Taxonomy" id="1121339"/>
    <lineage>
        <taxon>Bacteria</taxon>
        <taxon>Bacillati</taxon>
        <taxon>Bacillota</taxon>
        <taxon>Clostridia</taxon>
        <taxon>Eubacteriales</taxon>
        <taxon>Clostridiaceae</taxon>
        <taxon>Clostridium</taxon>
    </lineage>
</organism>
<dbReference type="PANTHER" id="PTHR43297:SF2">
    <property type="entry name" value="DIPEPTIDE TRANSPORT ATP-BINDING PROTEIN DPPD"/>
    <property type="match status" value="1"/>
</dbReference>
<proteinExistence type="inferred from homology"/>
<keyword evidence="4" id="KW-1003">Cell membrane</keyword>
<evidence type="ECO:0000259" key="8">
    <source>
        <dbReference type="PROSITE" id="PS50893"/>
    </source>
</evidence>
<evidence type="ECO:0000256" key="6">
    <source>
        <dbReference type="ARBA" id="ARBA00022840"/>
    </source>
</evidence>
<evidence type="ECO:0000256" key="2">
    <source>
        <dbReference type="ARBA" id="ARBA00005417"/>
    </source>
</evidence>
<dbReference type="PROSITE" id="PS00211">
    <property type="entry name" value="ABC_TRANSPORTER_1"/>
    <property type="match status" value="1"/>
</dbReference>
<dbReference type="OrthoDB" id="9806285at2"/>
<gene>
    <name evidence="9" type="primary">oppD_2</name>
    <name evidence="9" type="ORF">CLTHE_07930</name>
</gene>
<feature type="domain" description="ABC transporter" evidence="8">
    <location>
        <begin position="7"/>
        <end position="257"/>
    </location>
</feature>
<dbReference type="Gene3D" id="3.40.50.300">
    <property type="entry name" value="P-loop containing nucleotide triphosphate hydrolases"/>
    <property type="match status" value="1"/>
</dbReference>
<dbReference type="PROSITE" id="PS50893">
    <property type="entry name" value="ABC_TRANSPORTER_2"/>
    <property type="match status" value="1"/>
</dbReference>
<dbReference type="InterPro" id="IPR027417">
    <property type="entry name" value="P-loop_NTPase"/>
</dbReference>
<keyword evidence="6 9" id="KW-0067">ATP-binding</keyword>
<dbReference type="InterPro" id="IPR003439">
    <property type="entry name" value="ABC_transporter-like_ATP-bd"/>
</dbReference>
<dbReference type="InterPro" id="IPR017871">
    <property type="entry name" value="ABC_transporter-like_CS"/>
</dbReference>
<accession>A0A1V4SX55</accession>
<dbReference type="GO" id="GO:0005524">
    <property type="term" value="F:ATP binding"/>
    <property type="evidence" value="ECO:0007669"/>
    <property type="project" value="UniProtKB-KW"/>
</dbReference>
<keyword evidence="5" id="KW-0547">Nucleotide-binding</keyword>
<sequence>MEKLLDVKNLNINFNTYAGVVKAVRGVNFELDKGEMLAIVGESGSGKSVTAKSLMSLLPEKIASIDKNSKILFEGKNILKYSNKELRGLRGKEISMIFQDPMTSLNPTMKLGKQISEVLKIHRNMNSKEAKEEAIRLFKAVHITNPEQRINQYPFELSGGMRQRVIIAMAIACNPKIIIADEPTTALDVTIQAQIMKLIHELKEEMETSIILITHDLGVVREFADRINVMYAGKIIEGGTVEEVFKKSKHPYTWALLKSMPTLDSDIKSELYSLGGTPPDLLEPPIGCPFCARCEYAMEICKEKMPERTDLSTTHFTYCWLTHEYAESVE</sequence>
<comment type="similarity">
    <text evidence="2">Belongs to the ABC transporter superfamily.</text>
</comment>
<keyword evidence="7" id="KW-0472">Membrane</keyword>
<dbReference type="GO" id="GO:0016887">
    <property type="term" value="F:ATP hydrolysis activity"/>
    <property type="evidence" value="ECO:0007669"/>
    <property type="project" value="InterPro"/>
</dbReference>
<dbReference type="InterPro" id="IPR003593">
    <property type="entry name" value="AAA+_ATPase"/>
</dbReference>
<dbReference type="GO" id="GO:0005886">
    <property type="term" value="C:plasma membrane"/>
    <property type="evidence" value="ECO:0007669"/>
    <property type="project" value="UniProtKB-SubCell"/>
</dbReference>
<dbReference type="Pfam" id="PF00005">
    <property type="entry name" value="ABC_tran"/>
    <property type="match status" value="1"/>
</dbReference>
<dbReference type="AlphaFoldDB" id="A0A1V4SX55"/>
<keyword evidence="3" id="KW-0813">Transport</keyword>
<dbReference type="SMART" id="SM00382">
    <property type="entry name" value="AAA"/>
    <property type="match status" value="1"/>
</dbReference>
<reference evidence="9 10" key="1">
    <citation type="submission" date="2016-02" db="EMBL/GenBank/DDBJ databases">
        <title>Genome sequence of Clostridium thermobutyricum DSM 4928.</title>
        <authorList>
            <person name="Poehlein A."/>
            <person name="Daniel R."/>
        </authorList>
    </citation>
    <scope>NUCLEOTIDE SEQUENCE [LARGE SCALE GENOMIC DNA]</scope>
    <source>
        <strain evidence="9 10">DSM 4928</strain>
    </source>
</reference>
<comment type="subcellular location">
    <subcellularLocation>
        <location evidence="1">Cell membrane</location>
        <topology evidence="1">Peripheral membrane protein</topology>
    </subcellularLocation>
</comment>
<name>A0A1V4SX55_9CLOT</name>